<comment type="caution">
    <text evidence="2">The sequence shown here is derived from an EMBL/GenBank/DDBJ whole genome shotgun (WGS) entry which is preliminary data.</text>
</comment>
<proteinExistence type="predicted"/>
<protein>
    <submittedName>
        <fullName evidence="2">Uncharacterized protein</fullName>
    </submittedName>
</protein>
<sequence length="292" mass="31977">MDPNIDSFKREKKSPQETSSHLDARWGDLSISAPNQGSWNQAPRSTFKHKAGPAKVKQSRARRFVAMLWPKSIFVHGRGTSPHVSPAPGLNESLAEVPHHPLASRRGADNRYSTENGYQRGFQAKEGEGTVMHELEAPSSCALPSPFGVEESEIHVTLRAVSPLDGRIRAETQEKTGTVDEETADLPPLDFKSPRSSGVARSLSVYSTSRIGPKSDRNSSLEGLSGSNGSTPISPLSSQLATPVFTETPSSNRSPNSWHHVPSWQPRPHPKRQQQDIVGPQQLVPSYEELWG</sequence>
<reference evidence="2 3" key="1">
    <citation type="journal article" date="2015" name="Environ. Microbiol.">
        <title>Metagenome sequence of Elaphomyces granulatus from sporocarp tissue reveals Ascomycota ectomycorrhizal fingerprints of genome expansion and a Proteobacteria-rich microbiome.</title>
        <authorList>
            <person name="Quandt C.A."/>
            <person name="Kohler A."/>
            <person name="Hesse C.N."/>
            <person name="Sharpton T.J."/>
            <person name="Martin F."/>
            <person name="Spatafora J.W."/>
        </authorList>
    </citation>
    <scope>NUCLEOTIDE SEQUENCE [LARGE SCALE GENOMIC DNA]</scope>
    <source>
        <strain evidence="2 3">OSC145934</strain>
    </source>
</reference>
<keyword evidence="3" id="KW-1185">Reference proteome</keyword>
<dbReference type="AlphaFoldDB" id="A0A232LY78"/>
<organism evidence="2 3">
    <name type="scientific">Elaphomyces granulatus</name>
    <dbReference type="NCBI Taxonomy" id="519963"/>
    <lineage>
        <taxon>Eukaryota</taxon>
        <taxon>Fungi</taxon>
        <taxon>Dikarya</taxon>
        <taxon>Ascomycota</taxon>
        <taxon>Pezizomycotina</taxon>
        <taxon>Eurotiomycetes</taxon>
        <taxon>Eurotiomycetidae</taxon>
        <taxon>Eurotiales</taxon>
        <taxon>Elaphomycetaceae</taxon>
        <taxon>Elaphomyces</taxon>
    </lineage>
</organism>
<feature type="compositionally biased region" description="Polar residues" evidence="1">
    <location>
        <begin position="32"/>
        <end position="44"/>
    </location>
</feature>
<feature type="compositionally biased region" description="Basic residues" evidence="1">
    <location>
        <begin position="46"/>
        <end position="55"/>
    </location>
</feature>
<evidence type="ECO:0000313" key="3">
    <source>
        <dbReference type="Proteomes" id="UP000243515"/>
    </source>
</evidence>
<feature type="compositionally biased region" description="Polar residues" evidence="1">
    <location>
        <begin position="231"/>
        <end position="257"/>
    </location>
</feature>
<evidence type="ECO:0000313" key="2">
    <source>
        <dbReference type="EMBL" id="OXV09046.1"/>
    </source>
</evidence>
<dbReference type="OrthoDB" id="4356069at2759"/>
<feature type="compositionally biased region" description="Low complexity" evidence="1">
    <location>
        <begin position="220"/>
        <end position="230"/>
    </location>
</feature>
<gene>
    <name evidence="2" type="ORF">Egran_03190</name>
</gene>
<feature type="region of interest" description="Disordered" evidence="1">
    <location>
        <begin position="172"/>
        <end position="292"/>
    </location>
</feature>
<dbReference type="Proteomes" id="UP000243515">
    <property type="component" value="Unassembled WGS sequence"/>
</dbReference>
<accession>A0A232LY78</accession>
<feature type="region of interest" description="Disordered" evidence="1">
    <location>
        <begin position="1"/>
        <end position="55"/>
    </location>
</feature>
<feature type="compositionally biased region" description="Basic and acidic residues" evidence="1">
    <location>
        <begin position="7"/>
        <end position="26"/>
    </location>
</feature>
<dbReference type="EMBL" id="NPHW01003738">
    <property type="protein sequence ID" value="OXV09046.1"/>
    <property type="molecule type" value="Genomic_DNA"/>
</dbReference>
<evidence type="ECO:0000256" key="1">
    <source>
        <dbReference type="SAM" id="MobiDB-lite"/>
    </source>
</evidence>
<name>A0A232LY78_9EURO</name>